<dbReference type="InterPro" id="IPR036388">
    <property type="entry name" value="WH-like_DNA-bd_sf"/>
</dbReference>
<dbReference type="CDD" id="cd14798">
    <property type="entry name" value="RX-CC_like"/>
    <property type="match status" value="1"/>
</dbReference>
<dbReference type="Gene3D" id="3.80.10.10">
    <property type="entry name" value="Ribonuclease Inhibitor"/>
    <property type="match status" value="2"/>
</dbReference>
<dbReference type="Pfam" id="PF23598">
    <property type="entry name" value="LRR_14"/>
    <property type="match status" value="1"/>
</dbReference>
<dbReference type="GO" id="GO:0043531">
    <property type="term" value="F:ADP binding"/>
    <property type="evidence" value="ECO:0007669"/>
    <property type="project" value="InterPro"/>
</dbReference>
<dbReference type="Gene3D" id="3.40.50.300">
    <property type="entry name" value="P-loop containing nucleotide triphosphate hydrolases"/>
    <property type="match status" value="1"/>
</dbReference>
<evidence type="ECO:0000256" key="4">
    <source>
        <dbReference type="ARBA" id="ARBA00022741"/>
    </source>
</evidence>
<dbReference type="SUPFAM" id="SSF52540">
    <property type="entry name" value="P-loop containing nucleoside triphosphate hydrolases"/>
    <property type="match status" value="1"/>
</dbReference>
<keyword evidence="3" id="KW-0677">Repeat</keyword>
<keyword evidence="6" id="KW-0067">ATP-binding</keyword>
<dbReference type="InterPro" id="IPR038005">
    <property type="entry name" value="RX-like_CC"/>
</dbReference>
<evidence type="ECO:0000313" key="14">
    <source>
        <dbReference type="Proteomes" id="UP000215914"/>
    </source>
</evidence>
<name>A0A251UYX7_HELAN</name>
<keyword evidence="2" id="KW-0433">Leucine-rich repeat</keyword>
<comment type="similarity">
    <text evidence="1">Belongs to the disease resistance NB-LRR family.</text>
</comment>
<dbReference type="InterPro" id="IPR032675">
    <property type="entry name" value="LRR_dom_sf"/>
</dbReference>
<dbReference type="STRING" id="4232.A0A251UYX7"/>
<reference evidence="12" key="3">
    <citation type="submission" date="2020-06" db="EMBL/GenBank/DDBJ databases">
        <title>Helianthus annuus Genome sequencing and assembly Release 2.</title>
        <authorList>
            <person name="Gouzy J."/>
            <person name="Langlade N."/>
            <person name="Munos S."/>
        </authorList>
    </citation>
    <scope>NUCLEOTIDE SEQUENCE</scope>
    <source>
        <tissue evidence="12">Leaves</tissue>
    </source>
</reference>
<evidence type="ECO:0000256" key="6">
    <source>
        <dbReference type="ARBA" id="ARBA00022840"/>
    </source>
</evidence>
<keyword evidence="4" id="KW-0547">Nucleotide-binding</keyword>
<dbReference type="EMBL" id="MNCJ02000316">
    <property type="protein sequence ID" value="KAF5823944.1"/>
    <property type="molecule type" value="Genomic_DNA"/>
</dbReference>
<dbReference type="Pfam" id="PF23559">
    <property type="entry name" value="WHD_DRP"/>
    <property type="match status" value="1"/>
</dbReference>
<dbReference type="InterPro" id="IPR041118">
    <property type="entry name" value="Rx_N"/>
</dbReference>
<dbReference type="GO" id="GO:0051707">
    <property type="term" value="P:response to other organism"/>
    <property type="evidence" value="ECO:0007669"/>
    <property type="project" value="UniProtKB-ARBA"/>
</dbReference>
<dbReference type="Pfam" id="PF18052">
    <property type="entry name" value="Rx_N"/>
    <property type="match status" value="1"/>
</dbReference>
<dbReference type="PRINTS" id="PR00364">
    <property type="entry name" value="DISEASERSIST"/>
</dbReference>
<keyword evidence="5" id="KW-0611">Plant defense</keyword>
<evidence type="ECO:0000256" key="1">
    <source>
        <dbReference type="ARBA" id="ARBA00008894"/>
    </source>
</evidence>
<evidence type="ECO:0000259" key="11">
    <source>
        <dbReference type="Pfam" id="PF25019"/>
    </source>
</evidence>
<evidence type="ECO:0000259" key="9">
    <source>
        <dbReference type="Pfam" id="PF23559"/>
    </source>
</evidence>
<sequence>MGDAFVSALVKELTSRLTSEAIKEFGLLWGFQGDVLALKDDFDMILAVLQDAEEKRSKAEAVKLWLQRLRSASLEVENVLDEISTEALLQRLYKQRGMKHRVSAFFSSDHNPLMFRVRIAHKVKAIRRKLDAIVSNGSRLGLTPAALSDVDVDVADEMPDRETSSFMDDSSIVFGRDEEMEMVTKAICDQDVGKCDDGEVPVYSIWGMGGLGKTTLAQLVYNHERVKQCFELKCWIYVSEKFQVKEIMRKIITSLEKQECTLTPLDVLQESLQNKLGGKKFLVVLDDVWVEDDENEKSMWEELRKTLRCGADGSIVVMTTRSQASSQMFSKVPKLQHKLGCLSGDDSWLLFKKYAFAQGRERNDISELEPIGREIVEKCKGLPLAVKTLGSLMWSKSSTSDWLHVKDNNIWDLDEVKVVPAILKLSYDKLLPHLKRCFAYCCLFPKGCEMEKDVVIWLWVVNGFIPPRGGKDLYMLGEEILNCLVWRSFLQVAKLDVWSGIYKMHDLMHDMAHDVMGHDCLVIEGASNKVETPNGVLHLSSSCPVQFSYEVLGKLTSLRSIFMFRREEDECSKIFMQAYVRVLHLDGIGLRKFPESVCKLKHLKYLNLSNSSIEVLPESIMYLQNLQYLNLSGSCIKVLPKSIMYLQNLQYLNLSYSNTQVLPEGIINLQNLQTLHLYNCYSLRKLPKGLSYMRNLHCLDTRGNSLEHFPVGIKELTSLRILTKFPVGKENGAKIGELGDLNLLEGRLSLEGLENVESLGEAKSAKLECKRNLLDLKLCWSTYMQPEERVDEEVLEGLEPNPSLKKLTIYGYMGMIISPSWLVNLKNLLEIEISGCKCCEHIPTLGRLPNLRVIKLRYMDSFKCFLDDDTNMLGDTANMFLFVEELHIKDCRSLVSLPSNLPKLKVLNLEYCDALVSLPDEIQSFKDLKRLTITGCKQLEERYKKDSGVEWPKISHIPHVKIPHSL</sequence>
<dbReference type="InterPro" id="IPR002182">
    <property type="entry name" value="NB-ARC"/>
</dbReference>
<evidence type="ECO:0000259" key="7">
    <source>
        <dbReference type="Pfam" id="PF00931"/>
    </source>
</evidence>
<proteinExistence type="inferred from homology"/>
<dbReference type="InterPro" id="IPR058922">
    <property type="entry name" value="WHD_DRP"/>
</dbReference>
<dbReference type="OrthoDB" id="2018467at2759"/>
<dbReference type="GO" id="GO:0005524">
    <property type="term" value="F:ATP binding"/>
    <property type="evidence" value="ECO:0007669"/>
    <property type="project" value="UniProtKB-KW"/>
</dbReference>
<dbReference type="SMART" id="SM00369">
    <property type="entry name" value="LRR_TYP"/>
    <property type="match status" value="4"/>
</dbReference>
<evidence type="ECO:0000313" key="12">
    <source>
        <dbReference type="EMBL" id="KAF5823944.1"/>
    </source>
</evidence>
<dbReference type="AlphaFoldDB" id="A0A251UYX7"/>
<dbReference type="InParanoid" id="A0A251UYX7"/>
<dbReference type="EMBL" id="CM007893">
    <property type="protein sequence ID" value="OTG28223.1"/>
    <property type="molecule type" value="Genomic_DNA"/>
</dbReference>
<dbReference type="Pfam" id="PF00931">
    <property type="entry name" value="NB-ARC"/>
    <property type="match status" value="1"/>
</dbReference>
<dbReference type="PANTHER" id="PTHR36766">
    <property type="entry name" value="PLANT BROAD-SPECTRUM MILDEW RESISTANCE PROTEIN RPW8"/>
    <property type="match status" value="1"/>
</dbReference>
<feature type="domain" description="R13L1/DRL21-like LRR repeat region" evidence="11">
    <location>
        <begin position="735"/>
        <end position="859"/>
    </location>
</feature>
<feature type="domain" description="Disease resistance protein winged helix" evidence="9">
    <location>
        <begin position="443"/>
        <end position="512"/>
    </location>
</feature>
<dbReference type="Pfam" id="PF25019">
    <property type="entry name" value="LRR_R13L1-DRL21"/>
    <property type="match status" value="1"/>
</dbReference>
<reference evidence="12 14" key="1">
    <citation type="journal article" date="2017" name="Nature">
        <title>The sunflower genome provides insights into oil metabolism, flowering and Asterid evolution.</title>
        <authorList>
            <person name="Badouin H."/>
            <person name="Gouzy J."/>
            <person name="Grassa C.J."/>
            <person name="Murat F."/>
            <person name="Staton S.E."/>
            <person name="Cottret L."/>
            <person name="Lelandais-Briere C."/>
            <person name="Owens G.L."/>
            <person name="Carrere S."/>
            <person name="Mayjonade B."/>
            <person name="Legrand L."/>
            <person name="Gill N."/>
            <person name="Kane N.C."/>
            <person name="Bowers J.E."/>
            <person name="Hubner S."/>
            <person name="Bellec A."/>
            <person name="Berard A."/>
            <person name="Berges H."/>
            <person name="Blanchet N."/>
            <person name="Boniface M.C."/>
            <person name="Brunel D."/>
            <person name="Catrice O."/>
            <person name="Chaidir N."/>
            <person name="Claudel C."/>
            <person name="Donnadieu C."/>
            <person name="Faraut T."/>
            <person name="Fievet G."/>
            <person name="Helmstetter N."/>
            <person name="King M."/>
            <person name="Knapp S.J."/>
            <person name="Lai Z."/>
            <person name="Le Paslier M.C."/>
            <person name="Lippi Y."/>
            <person name="Lorenzon L."/>
            <person name="Mandel J.R."/>
            <person name="Marage G."/>
            <person name="Marchand G."/>
            <person name="Marquand E."/>
            <person name="Bret-Mestries E."/>
            <person name="Morien E."/>
            <person name="Nambeesan S."/>
            <person name="Nguyen T."/>
            <person name="Pegot-Espagnet P."/>
            <person name="Pouilly N."/>
            <person name="Raftis F."/>
            <person name="Sallet E."/>
            <person name="Schiex T."/>
            <person name="Thomas J."/>
            <person name="Vandecasteele C."/>
            <person name="Vares D."/>
            <person name="Vear F."/>
            <person name="Vautrin S."/>
            <person name="Crespi M."/>
            <person name="Mangin B."/>
            <person name="Burke J.M."/>
            <person name="Salse J."/>
            <person name="Munos S."/>
            <person name="Vincourt P."/>
            <person name="Rieseberg L.H."/>
            <person name="Langlade N.B."/>
        </authorList>
    </citation>
    <scope>NUCLEOTIDE SEQUENCE [LARGE SCALE GENOMIC DNA]</scope>
    <source>
        <strain evidence="14">cv. SF193</strain>
        <tissue evidence="12">Leaves</tissue>
    </source>
</reference>
<dbReference type="SUPFAM" id="SSF52058">
    <property type="entry name" value="L domain-like"/>
    <property type="match status" value="1"/>
</dbReference>
<reference evidence="13" key="2">
    <citation type="submission" date="2017-02" db="EMBL/GenBank/DDBJ databases">
        <title>Sunflower complete genome.</title>
        <authorList>
            <person name="Langlade N."/>
            <person name="Munos S."/>
        </authorList>
    </citation>
    <scope>NUCLEOTIDE SEQUENCE [LARGE SCALE GENOMIC DNA]</scope>
    <source>
        <tissue evidence="13">Leaves</tissue>
    </source>
</reference>
<accession>A0A251UYX7</accession>
<gene>
    <name evidence="13" type="ORF">HannXRQ_Chr04g0108851</name>
    <name evidence="12" type="ORF">HanXRQr2_Chr01g0043771</name>
</gene>
<dbReference type="InterPro" id="IPR055414">
    <property type="entry name" value="LRR_R13L4/SHOC2-like"/>
</dbReference>
<dbReference type="OMA" id="CKCCEHI"/>
<feature type="domain" description="Disease resistance N-terminal" evidence="8">
    <location>
        <begin position="5"/>
        <end position="95"/>
    </location>
</feature>
<dbReference type="Gene3D" id="1.20.5.4130">
    <property type="match status" value="1"/>
</dbReference>
<evidence type="ECO:0000259" key="8">
    <source>
        <dbReference type="Pfam" id="PF18052"/>
    </source>
</evidence>
<keyword evidence="14" id="KW-1185">Reference proteome</keyword>
<dbReference type="Gramene" id="mRNA:HanXRQr2_Chr01g0043771">
    <property type="protein sequence ID" value="CDS:HanXRQr2_Chr01g0043771.1"/>
    <property type="gene ID" value="HanXRQr2_Chr01g0043771"/>
</dbReference>
<feature type="domain" description="Disease resistance R13L4/SHOC-2-like LRR" evidence="10">
    <location>
        <begin position="558"/>
        <end position="649"/>
    </location>
</feature>
<dbReference type="PANTHER" id="PTHR36766:SF47">
    <property type="entry name" value="NB-ARC DOMAIN-CONTAINING PROTEIN"/>
    <property type="match status" value="1"/>
</dbReference>
<evidence type="ECO:0000256" key="2">
    <source>
        <dbReference type="ARBA" id="ARBA00022614"/>
    </source>
</evidence>
<dbReference type="Gene3D" id="1.10.8.430">
    <property type="entry name" value="Helical domain of apoptotic protease-activating factors"/>
    <property type="match status" value="1"/>
</dbReference>
<dbReference type="GO" id="GO:0006952">
    <property type="term" value="P:defense response"/>
    <property type="evidence" value="ECO:0007669"/>
    <property type="project" value="UniProtKB-KW"/>
</dbReference>
<evidence type="ECO:0000256" key="3">
    <source>
        <dbReference type="ARBA" id="ARBA00022737"/>
    </source>
</evidence>
<dbReference type="InterPro" id="IPR056789">
    <property type="entry name" value="LRR_R13L1-DRL21"/>
</dbReference>
<evidence type="ECO:0000256" key="5">
    <source>
        <dbReference type="ARBA" id="ARBA00022821"/>
    </source>
</evidence>
<dbReference type="InterPro" id="IPR003591">
    <property type="entry name" value="Leu-rich_rpt_typical-subtyp"/>
</dbReference>
<dbReference type="InterPro" id="IPR042197">
    <property type="entry name" value="Apaf_helical"/>
</dbReference>
<feature type="domain" description="NB-ARC" evidence="7">
    <location>
        <begin position="197"/>
        <end position="358"/>
    </location>
</feature>
<dbReference type="InterPro" id="IPR027417">
    <property type="entry name" value="P-loop_NTPase"/>
</dbReference>
<dbReference type="Proteomes" id="UP000215914">
    <property type="component" value="Chromosome 4"/>
</dbReference>
<protein>
    <submittedName>
        <fullName evidence="13">Putative NB-ARC</fullName>
    </submittedName>
    <submittedName>
        <fullName evidence="12">Virus X resistance protein-like, coiled-coil</fullName>
    </submittedName>
</protein>
<evidence type="ECO:0000313" key="13">
    <source>
        <dbReference type="EMBL" id="OTG28223.1"/>
    </source>
</evidence>
<organism evidence="13 14">
    <name type="scientific">Helianthus annuus</name>
    <name type="common">Common sunflower</name>
    <dbReference type="NCBI Taxonomy" id="4232"/>
    <lineage>
        <taxon>Eukaryota</taxon>
        <taxon>Viridiplantae</taxon>
        <taxon>Streptophyta</taxon>
        <taxon>Embryophyta</taxon>
        <taxon>Tracheophyta</taxon>
        <taxon>Spermatophyta</taxon>
        <taxon>Magnoliopsida</taxon>
        <taxon>eudicotyledons</taxon>
        <taxon>Gunneridae</taxon>
        <taxon>Pentapetalae</taxon>
        <taxon>asterids</taxon>
        <taxon>campanulids</taxon>
        <taxon>Asterales</taxon>
        <taxon>Asteraceae</taxon>
        <taxon>Asteroideae</taxon>
        <taxon>Heliantheae alliance</taxon>
        <taxon>Heliantheae</taxon>
        <taxon>Helianthus</taxon>
    </lineage>
</organism>
<dbReference type="Gene3D" id="1.10.10.10">
    <property type="entry name" value="Winged helix-like DNA-binding domain superfamily/Winged helix DNA-binding domain"/>
    <property type="match status" value="1"/>
</dbReference>
<evidence type="ECO:0000259" key="10">
    <source>
        <dbReference type="Pfam" id="PF23598"/>
    </source>
</evidence>